<keyword evidence="1" id="KW-0812">Transmembrane</keyword>
<reference evidence="2" key="1">
    <citation type="submission" date="2014-09" db="EMBL/GenBank/DDBJ databases">
        <authorList>
            <person name="Magalhaes I.L.F."/>
            <person name="Oliveira U."/>
            <person name="Santos F.R."/>
            <person name="Vidigal T.H.D.A."/>
            <person name="Brescovit A.D."/>
            <person name="Santos A.J."/>
        </authorList>
    </citation>
    <scope>NUCLEOTIDE SEQUENCE</scope>
    <source>
        <tissue evidence="2">Shoot tissue taken approximately 20 cm above the soil surface</tissue>
    </source>
</reference>
<sequence>MTCSMTKLAQITKATHIYLMCFVQQLQLQPFILEVATTCAFSDNSLAKPIKMLTSAMKKLLSSVLHFFSIAIVTCIHSYYVSLTDPSLLTRMRICQK</sequence>
<evidence type="ECO:0000256" key="1">
    <source>
        <dbReference type="SAM" id="Phobius"/>
    </source>
</evidence>
<feature type="transmembrane region" description="Helical" evidence="1">
    <location>
        <begin position="60"/>
        <end position="80"/>
    </location>
</feature>
<dbReference type="AlphaFoldDB" id="A0A0A8YRN9"/>
<reference evidence="2" key="2">
    <citation type="journal article" date="2015" name="Data Brief">
        <title>Shoot transcriptome of the giant reed, Arundo donax.</title>
        <authorList>
            <person name="Barrero R.A."/>
            <person name="Guerrero F.D."/>
            <person name="Moolhuijzen P."/>
            <person name="Goolsby J.A."/>
            <person name="Tidwell J."/>
            <person name="Bellgard S.E."/>
            <person name="Bellgard M.I."/>
        </authorList>
    </citation>
    <scope>NUCLEOTIDE SEQUENCE</scope>
    <source>
        <tissue evidence="2">Shoot tissue taken approximately 20 cm above the soil surface</tissue>
    </source>
</reference>
<accession>A0A0A8YRN9</accession>
<name>A0A0A8YRN9_ARUDO</name>
<keyword evidence="1" id="KW-1133">Transmembrane helix</keyword>
<proteinExistence type="predicted"/>
<dbReference type="EMBL" id="GBRH01268814">
    <property type="protein sequence ID" value="JAD29081.1"/>
    <property type="molecule type" value="Transcribed_RNA"/>
</dbReference>
<protein>
    <submittedName>
        <fullName evidence="2">Uncharacterized protein</fullName>
    </submittedName>
</protein>
<organism evidence="2">
    <name type="scientific">Arundo donax</name>
    <name type="common">Giant reed</name>
    <name type="synonym">Donax arundinaceus</name>
    <dbReference type="NCBI Taxonomy" id="35708"/>
    <lineage>
        <taxon>Eukaryota</taxon>
        <taxon>Viridiplantae</taxon>
        <taxon>Streptophyta</taxon>
        <taxon>Embryophyta</taxon>
        <taxon>Tracheophyta</taxon>
        <taxon>Spermatophyta</taxon>
        <taxon>Magnoliopsida</taxon>
        <taxon>Liliopsida</taxon>
        <taxon>Poales</taxon>
        <taxon>Poaceae</taxon>
        <taxon>PACMAD clade</taxon>
        <taxon>Arundinoideae</taxon>
        <taxon>Arundineae</taxon>
        <taxon>Arundo</taxon>
    </lineage>
</organism>
<keyword evidence="1" id="KW-0472">Membrane</keyword>
<evidence type="ECO:0000313" key="2">
    <source>
        <dbReference type="EMBL" id="JAD29081.1"/>
    </source>
</evidence>